<dbReference type="PROSITE" id="PS51257">
    <property type="entry name" value="PROKAR_LIPOPROTEIN"/>
    <property type="match status" value="1"/>
</dbReference>
<feature type="signal peptide" evidence="2">
    <location>
        <begin position="1"/>
        <end position="24"/>
    </location>
</feature>
<dbReference type="PANTHER" id="PTHR30289:SF1">
    <property type="entry name" value="PEBP (PHOSPHATIDYLETHANOLAMINE-BINDING PROTEIN) FAMILY PROTEIN"/>
    <property type="match status" value="1"/>
</dbReference>
<gene>
    <name evidence="3" type="ORF">Raf01_88310</name>
</gene>
<dbReference type="CDD" id="cd00865">
    <property type="entry name" value="PEBP_bact_arch"/>
    <property type="match status" value="1"/>
</dbReference>
<dbReference type="InterPro" id="IPR036610">
    <property type="entry name" value="PEBP-like_sf"/>
</dbReference>
<protein>
    <recommendedName>
        <fullName evidence="5">YbhB/YbcL family Raf kinase inhibitor-like protein</fullName>
    </recommendedName>
</protein>
<keyword evidence="2" id="KW-0732">Signal</keyword>
<feature type="chain" id="PRO_5039325859" description="YbhB/YbcL family Raf kinase inhibitor-like protein" evidence="2">
    <location>
        <begin position="25"/>
        <end position="201"/>
    </location>
</feature>
<reference evidence="3" key="1">
    <citation type="submission" date="2021-01" db="EMBL/GenBank/DDBJ databases">
        <title>Whole genome shotgun sequence of Rugosimonospora africana NBRC 104875.</title>
        <authorList>
            <person name="Komaki H."/>
            <person name="Tamura T."/>
        </authorList>
    </citation>
    <scope>NUCLEOTIDE SEQUENCE</scope>
    <source>
        <strain evidence="3">NBRC 104875</strain>
    </source>
</reference>
<proteinExistence type="inferred from homology"/>
<dbReference type="Pfam" id="PF01161">
    <property type="entry name" value="PBP"/>
    <property type="match status" value="1"/>
</dbReference>
<evidence type="ECO:0000313" key="3">
    <source>
        <dbReference type="EMBL" id="GIH20659.1"/>
    </source>
</evidence>
<evidence type="ECO:0008006" key="5">
    <source>
        <dbReference type="Google" id="ProtNLM"/>
    </source>
</evidence>
<dbReference type="Proteomes" id="UP000642748">
    <property type="component" value="Unassembled WGS sequence"/>
</dbReference>
<sequence>MCCVRLPRVLILVTALLVAGCGGGGDGDSDGGSSSPTTPPAAVRAAVPTAVPNATLTVTSSAFTAGGQIPNANTCHAAGYPPPLDWDGDLRGAQAVAVVVYDPDAPGGDYVHWVVYDLPPGTRSLSGAALPAGTKQALNSGGTAGWTPPCPPSGEHHYHFVVYALRSPTGLADAASFEDARRAITNDAVAWGELVGTVANS</sequence>
<evidence type="ECO:0000313" key="4">
    <source>
        <dbReference type="Proteomes" id="UP000642748"/>
    </source>
</evidence>
<dbReference type="PANTHER" id="PTHR30289">
    <property type="entry name" value="UNCHARACTERIZED PROTEIN YBCL-RELATED"/>
    <property type="match status" value="1"/>
</dbReference>
<keyword evidence="4" id="KW-1185">Reference proteome</keyword>
<comment type="similarity">
    <text evidence="1">Belongs to the UPF0098 family.</text>
</comment>
<accession>A0A8J3R0C1</accession>
<dbReference type="SUPFAM" id="SSF49777">
    <property type="entry name" value="PEBP-like"/>
    <property type="match status" value="1"/>
</dbReference>
<dbReference type="EMBL" id="BONZ01000102">
    <property type="protein sequence ID" value="GIH20659.1"/>
    <property type="molecule type" value="Genomic_DNA"/>
</dbReference>
<evidence type="ECO:0000256" key="1">
    <source>
        <dbReference type="ARBA" id="ARBA00007120"/>
    </source>
</evidence>
<dbReference type="Gene3D" id="3.90.280.10">
    <property type="entry name" value="PEBP-like"/>
    <property type="match status" value="1"/>
</dbReference>
<dbReference type="AlphaFoldDB" id="A0A8J3R0C1"/>
<dbReference type="NCBIfam" id="TIGR00481">
    <property type="entry name" value="YbhB/YbcL family Raf kinase inhibitor-like protein"/>
    <property type="match status" value="1"/>
</dbReference>
<dbReference type="InterPro" id="IPR008914">
    <property type="entry name" value="PEBP"/>
</dbReference>
<name>A0A8J3R0C1_9ACTN</name>
<comment type="caution">
    <text evidence="3">The sequence shown here is derived from an EMBL/GenBank/DDBJ whole genome shotgun (WGS) entry which is preliminary data.</text>
</comment>
<dbReference type="InterPro" id="IPR005247">
    <property type="entry name" value="YbhB_YbcL/LppC-like"/>
</dbReference>
<evidence type="ECO:0000256" key="2">
    <source>
        <dbReference type="SAM" id="SignalP"/>
    </source>
</evidence>
<organism evidence="3 4">
    <name type="scientific">Rugosimonospora africana</name>
    <dbReference type="NCBI Taxonomy" id="556532"/>
    <lineage>
        <taxon>Bacteria</taxon>
        <taxon>Bacillati</taxon>
        <taxon>Actinomycetota</taxon>
        <taxon>Actinomycetes</taxon>
        <taxon>Micromonosporales</taxon>
        <taxon>Micromonosporaceae</taxon>
        <taxon>Rugosimonospora</taxon>
    </lineage>
</organism>